<organism evidence="2 3">
    <name type="scientific">Saccharothrix variisporea</name>
    <dbReference type="NCBI Taxonomy" id="543527"/>
    <lineage>
        <taxon>Bacteria</taxon>
        <taxon>Bacillati</taxon>
        <taxon>Actinomycetota</taxon>
        <taxon>Actinomycetes</taxon>
        <taxon>Pseudonocardiales</taxon>
        <taxon>Pseudonocardiaceae</taxon>
        <taxon>Saccharothrix</taxon>
    </lineage>
</organism>
<reference evidence="2 3" key="1">
    <citation type="submission" date="2018-10" db="EMBL/GenBank/DDBJ databases">
        <title>Sequencing the genomes of 1000 actinobacteria strains.</title>
        <authorList>
            <person name="Klenk H.-P."/>
        </authorList>
    </citation>
    <scope>NUCLEOTIDE SEQUENCE [LARGE SCALE GENOMIC DNA]</scope>
    <source>
        <strain evidence="2 3">DSM 43911</strain>
    </source>
</reference>
<gene>
    <name evidence="2" type="ORF">DFJ66_3646</name>
</gene>
<protein>
    <recommendedName>
        <fullName evidence="4">Secreted protein</fullName>
    </recommendedName>
</protein>
<keyword evidence="3" id="KW-1185">Reference proteome</keyword>
<comment type="caution">
    <text evidence="2">The sequence shown here is derived from an EMBL/GenBank/DDBJ whole genome shotgun (WGS) entry which is preliminary data.</text>
</comment>
<accession>A0A495XAJ8</accession>
<dbReference type="RefSeq" id="WP_121222553.1">
    <property type="nucleotide sequence ID" value="NZ_JBIUBA010000005.1"/>
</dbReference>
<sequence length="198" mass="20922">MKSRLVAVAAALLFLSVGTAGTASATTDARFDVAEGTMTFCLTPEVQNTFDEAGLKLVAIEPAAQADTLGHQCVVLPVTGRADLDMAESDLRFEGGFAIQGPDERELSFGEFRAETDEGALVSYAKAQGRDDEIEFFARPLGNSTVEPSTDPFALRTAGPIAGTESVHQEFEYAFGSAVVEPGTEWLQSVLGLQLAAV</sequence>
<evidence type="ECO:0008006" key="4">
    <source>
        <dbReference type="Google" id="ProtNLM"/>
    </source>
</evidence>
<evidence type="ECO:0000313" key="3">
    <source>
        <dbReference type="Proteomes" id="UP000272729"/>
    </source>
</evidence>
<feature type="signal peptide" evidence="1">
    <location>
        <begin position="1"/>
        <end position="25"/>
    </location>
</feature>
<dbReference type="Proteomes" id="UP000272729">
    <property type="component" value="Unassembled WGS sequence"/>
</dbReference>
<feature type="chain" id="PRO_5019840674" description="Secreted protein" evidence="1">
    <location>
        <begin position="26"/>
        <end position="198"/>
    </location>
</feature>
<proteinExistence type="predicted"/>
<evidence type="ECO:0000256" key="1">
    <source>
        <dbReference type="SAM" id="SignalP"/>
    </source>
</evidence>
<keyword evidence="1" id="KW-0732">Signal</keyword>
<dbReference type="EMBL" id="RBXR01000001">
    <property type="protein sequence ID" value="RKT70386.1"/>
    <property type="molecule type" value="Genomic_DNA"/>
</dbReference>
<name>A0A495XAJ8_9PSEU</name>
<evidence type="ECO:0000313" key="2">
    <source>
        <dbReference type="EMBL" id="RKT70386.1"/>
    </source>
</evidence>
<dbReference type="AlphaFoldDB" id="A0A495XAJ8"/>